<accession>A0A1M5PZR5</accession>
<reference evidence="1 2" key="1">
    <citation type="submission" date="2016-11" db="EMBL/GenBank/DDBJ databases">
        <authorList>
            <person name="Jaros S."/>
            <person name="Januszkiewicz K."/>
            <person name="Wedrychowicz H."/>
        </authorList>
    </citation>
    <scope>NUCLEOTIDE SEQUENCE [LARGE SCALE GENOMIC DNA]</scope>
    <source>
        <strain evidence="1 2">GAS242</strain>
    </source>
</reference>
<evidence type="ECO:0000313" key="2">
    <source>
        <dbReference type="Proteomes" id="UP000190675"/>
    </source>
</evidence>
<dbReference type="AlphaFoldDB" id="A0A1M5PZR5"/>
<organism evidence="1 2">
    <name type="scientific">Bradyrhizobium erythrophlei</name>
    <dbReference type="NCBI Taxonomy" id="1437360"/>
    <lineage>
        <taxon>Bacteria</taxon>
        <taxon>Pseudomonadati</taxon>
        <taxon>Pseudomonadota</taxon>
        <taxon>Alphaproteobacteria</taxon>
        <taxon>Hyphomicrobiales</taxon>
        <taxon>Nitrobacteraceae</taxon>
        <taxon>Bradyrhizobium</taxon>
    </lineage>
</organism>
<proteinExistence type="predicted"/>
<protein>
    <submittedName>
        <fullName evidence="1">Uncharacterized protein</fullName>
    </submittedName>
</protein>
<gene>
    <name evidence="1" type="ORF">SAMN05444169_5584</name>
</gene>
<dbReference type="EMBL" id="LT670818">
    <property type="protein sequence ID" value="SHH07166.1"/>
    <property type="molecule type" value="Genomic_DNA"/>
</dbReference>
<name>A0A1M5PZR5_9BRAD</name>
<evidence type="ECO:0000313" key="1">
    <source>
        <dbReference type="EMBL" id="SHH07166.1"/>
    </source>
</evidence>
<dbReference type="Proteomes" id="UP000190675">
    <property type="component" value="Chromosome I"/>
</dbReference>
<sequence length="67" mass="7678">MFFMAYSLQPTVAVDTNYWSGNAPLDQEKGRRALRRRPCPATAGSGDRFRCFALRMFFTGRKTQVRA</sequence>